<keyword evidence="3" id="KW-1185">Reference proteome</keyword>
<organism evidence="2 3">
    <name type="scientific">Streptomyces lonegramiae</name>
    <dbReference type="NCBI Taxonomy" id="3075524"/>
    <lineage>
        <taxon>Bacteria</taxon>
        <taxon>Bacillati</taxon>
        <taxon>Actinomycetota</taxon>
        <taxon>Actinomycetes</taxon>
        <taxon>Kitasatosporales</taxon>
        <taxon>Streptomycetaceae</taxon>
        <taxon>Streptomyces</taxon>
    </lineage>
</organism>
<feature type="compositionally biased region" description="Low complexity" evidence="1">
    <location>
        <begin position="262"/>
        <end position="279"/>
    </location>
</feature>
<sequence>MSSAAALASVDDVVPYLLEPPPDFSLISEPSTLPQAVPNTVPDTGVPHDVAQNPGLSGHIDTGVGQHVVDAVHNAAGHTVGAAMHQLHDMVVPALIGLGSLSGALLVGRATMASAQLLAATAIRAAKDQAELEQRQLDARQAAECWKNAAFAAARANARRSALHARVRRAGPATGPGGPPGLPDLPPPLNLTGMSLEQVWCRLADTDRQVRRAEAAYARATMEAAGRPVSVPAADGDGGWHARLRARRQQVLEEYEQTPTEAEPQTVAPQPQPAAAAGALTEDEVLRRGADLLATLPHHISAADYRLVEEQIASAAEVVARRPSMAKLHLRQAARFAQQKTHEAEQLRENEEWAAQRLAFLRDVPPGVPGPLPDATAEIAVLESFLDKGGTLEETERLRVEARVAGRVDAYQRAYTAEVIRAAVEHSEPEAVRRSTSGTVQVIDWTPPDWGDEHWLRIRVDADGYARVATMHRDRDPAEETDADRDLDWQRCVESSEYLRELQRLTEQVGLRLPFVFDKPPRRPDPLGGAQPTVIDRLPLKVRHRHHDDEESR</sequence>
<reference evidence="2" key="1">
    <citation type="submission" date="2024-05" db="EMBL/GenBank/DDBJ databases">
        <title>30 novel species of actinomycetes from the DSMZ collection.</title>
        <authorList>
            <person name="Nouioui I."/>
        </authorList>
    </citation>
    <scope>NUCLEOTIDE SEQUENCE</scope>
    <source>
        <strain evidence="2">DSM 41529</strain>
    </source>
</reference>
<evidence type="ECO:0000256" key="1">
    <source>
        <dbReference type="SAM" id="MobiDB-lite"/>
    </source>
</evidence>
<feature type="region of interest" description="Disordered" evidence="1">
    <location>
        <begin position="254"/>
        <end position="279"/>
    </location>
</feature>
<dbReference type="Proteomes" id="UP001180754">
    <property type="component" value="Unassembled WGS sequence"/>
</dbReference>
<accession>A0ABU2XKR0</accession>
<dbReference type="EMBL" id="JAVRFD010000015">
    <property type="protein sequence ID" value="MDT0546517.1"/>
    <property type="molecule type" value="Genomic_DNA"/>
</dbReference>
<name>A0ABU2XKR0_9ACTN</name>
<evidence type="ECO:0000313" key="3">
    <source>
        <dbReference type="Proteomes" id="UP001180754"/>
    </source>
</evidence>
<dbReference type="RefSeq" id="WP_311726999.1">
    <property type="nucleotide sequence ID" value="NZ_JAVRFD010000015.1"/>
</dbReference>
<protein>
    <submittedName>
        <fullName evidence="2">Uncharacterized protein</fullName>
    </submittedName>
</protein>
<comment type="caution">
    <text evidence="2">The sequence shown here is derived from an EMBL/GenBank/DDBJ whole genome shotgun (WGS) entry which is preliminary data.</text>
</comment>
<evidence type="ECO:0000313" key="2">
    <source>
        <dbReference type="EMBL" id="MDT0546517.1"/>
    </source>
</evidence>
<gene>
    <name evidence="2" type="ORF">RND15_27960</name>
</gene>
<feature type="region of interest" description="Disordered" evidence="1">
    <location>
        <begin position="517"/>
        <end position="553"/>
    </location>
</feature>
<proteinExistence type="predicted"/>